<comment type="subunit">
    <text evidence="7">Heterodimer with SRP9; binds RNA as heterodimer. Component of a signal recognition particle (SRP) complex that consists of a 7SL RNA molecule of 300 nucleotides and six protein subunits: SRP72, SRP68, SRP54, SRP19, SRP14 and SRP9.</text>
</comment>
<dbReference type="GO" id="GO:0030942">
    <property type="term" value="F:endoplasmic reticulum signal peptide binding"/>
    <property type="evidence" value="ECO:0007669"/>
    <property type="project" value="UniProtKB-UniRule"/>
</dbReference>
<dbReference type="GO" id="GO:0005786">
    <property type="term" value="C:signal recognition particle, endoplasmic reticulum targeting"/>
    <property type="evidence" value="ECO:0007669"/>
    <property type="project" value="UniProtKB-UniRule"/>
</dbReference>
<keyword evidence="6 7" id="KW-0687">Ribonucleoprotein</keyword>
<dbReference type="PANTHER" id="PTHR12013">
    <property type="entry name" value="SIGNAL RECOGNITION PARTICLE 14 KD PROTEIN"/>
    <property type="match status" value="1"/>
</dbReference>
<sequence>MVLLQESEFLVRLTELFGLSRSGTVYLGMKRFCGRKAGLLKRKAKLKEEAAAKEEPRCLVRARSNRKKSKISCIVYAKDLVRFQLALGNVMRQQMDGLKTREKTKEERHREREEKAEKRKAKAESEGEKKEEKKEVKKDQPAKKAKKGKK</sequence>
<comment type="function">
    <text evidence="7">Component of the signal recognition particle (SRP) complex, a ribonucleoprotein complex that mediates the cotranslational targeting of secretory and membrane proteins to the endoplasmic reticulum (ER). SRP9 together with SRP14 and the Alu portion of the SRP RNA, constitutes the elongation arrest domain of SRP. The complex of SRP9 and SRP14 is required for SRP RNA binding.</text>
</comment>
<dbReference type="InterPro" id="IPR009018">
    <property type="entry name" value="Signal_recog_particle_SRP9/14"/>
</dbReference>
<comment type="similarity">
    <text evidence="2 7">Belongs to the SRP14 family.</text>
</comment>
<dbReference type="SUPFAM" id="SSF54762">
    <property type="entry name" value="Signal recognition particle alu RNA binding heterodimer, SRP9/14"/>
    <property type="match status" value="1"/>
</dbReference>
<evidence type="ECO:0000256" key="5">
    <source>
        <dbReference type="ARBA" id="ARBA00023135"/>
    </source>
</evidence>
<keyword evidence="4 7" id="KW-0694">RNA-binding</keyword>
<dbReference type="EMBL" id="CAUJNA010003337">
    <property type="protein sequence ID" value="CAJ1399444.1"/>
    <property type="molecule type" value="Genomic_DNA"/>
</dbReference>
<evidence type="ECO:0000256" key="6">
    <source>
        <dbReference type="ARBA" id="ARBA00023274"/>
    </source>
</evidence>
<dbReference type="GO" id="GO:0008312">
    <property type="term" value="F:7S RNA binding"/>
    <property type="evidence" value="ECO:0007669"/>
    <property type="project" value="UniProtKB-UniRule"/>
</dbReference>
<dbReference type="Gene3D" id="3.30.720.10">
    <property type="entry name" value="Signal recognition particle alu RNA binding heterodimer, srp9/1"/>
    <property type="match status" value="1"/>
</dbReference>
<keyword evidence="3 7" id="KW-0963">Cytoplasm</keyword>
<evidence type="ECO:0000313" key="9">
    <source>
        <dbReference type="EMBL" id="CAJ1399444.1"/>
    </source>
</evidence>
<reference evidence="9" key="1">
    <citation type="submission" date="2023-08" db="EMBL/GenBank/DDBJ databases">
        <authorList>
            <person name="Chen Y."/>
            <person name="Shah S."/>
            <person name="Dougan E. K."/>
            <person name="Thang M."/>
            <person name="Chan C."/>
        </authorList>
    </citation>
    <scope>NUCLEOTIDE SEQUENCE</scope>
</reference>
<proteinExistence type="inferred from homology"/>
<name>A0AA36J6J0_9DINO</name>
<keyword evidence="5 7" id="KW-0733">Signal recognition particle</keyword>
<feature type="region of interest" description="Disordered" evidence="8">
    <location>
        <begin position="94"/>
        <end position="150"/>
    </location>
</feature>
<evidence type="ECO:0000256" key="1">
    <source>
        <dbReference type="ARBA" id="ARBA00004496"/>
    </source>
</evidence>
<accession>A0AA36J6J0</accession>
<evidence type="ECO:0000256" key="2">
    <source>
        <dbReference type="ARBA" id="ARBA00010349"/>
    </source>
</evidence>
<keyword evidence="10" id="KW-1185">Reference proteome</keyword>
<evidence type="ECO:0000256" key="8">
    <source>
        <dbReference type="SAM" id="MobiDB-lite"/>
    </source>
</evidence>
<gene>
    <name evidence="9" type="ORF">EVOR1521_LOCUS22977</name>
</gene>
<evidence type="ECO:0000256" key="4">
    <source>
        <dbReference type="ARBA" id="ARBA00022884"/>
    </source>
</evidence>
<dbReference type="Proteomes" id="UP001178507">
    <property type="component" value="Unassembled WGS sequence"/>
</dbReference>
<protein>
    <recommendedName>
        <fullName evidence="7">Signal recognition particle 14 kDa protein</fullName>
        <shortName evidence="7">SRP14</shortName>
    </recommendedName>
</protein>
<evidence type="ECO:0000256" key="7">
    <source>
        <dbReference type="RuleBase" id="RU368100"/>
    </source>
</evidence>
<organism evidence="9 10">
    <name type="scientific">Effrenium voratum</name>
    <dbReference type="NCBI Taxonomy" id="2562239"/>
    <lineage>
        <taxon>Eukaryota</taxon>
        <taxon>Sar</taxon>
        <taxon>Alveolata</taxon>
        <taxon>Dinophyceae</taxon>
        <taxon>Suessiales</taxon>
        <taxon>Symbiodiniaceae</taxon>
        <taxon>Effrenium</taxon>
    </lineage>
</organism>
<evidence type="ECO:0000256" key="3">
    <source>
        <dbReference type="ARBA" id="ARBA00022490"/>
    </source>
</evidence>
<dbReference type="AlphaFoldDB" id="A0AA36J6J0"/>
<evidence type="ECO:0000313" key="10">
    <source>
        <dbReference type="Proteomes" id="UP001178507"/>
    </source>
</evidence>
<dbReference type="InterPro" id="IPR003210">
    <property type="entry name" value="Signal_recog_particle_SRP14"/>
</dbReference>
<comment type="caution">
    <text evidence="9">The sequence shown here is derived from an EMBL/GenBank/DDBJ whole genome shotgun (WGS) entry which is preliminary data.</text>
</comment>
<dbReference type="Pfam" id="PF02290">
    <property type="entry name" value="SRP14"/>
    <property type="match status" value="1"/>
</dbReference>
<comment type="subcellular location">
    <subcellularLocation>
        <location evidence="1 7">Cytoplasm</location>
    </subcellularLocation>
</comment>
<feature type="compositionally biased region" description="Basic and acidic residues" evidence="8">
    <location>
        <begin position="98"/>
        <end position="142"/>
    </location>
</feature>
<dbReference type="GO" id="GO:0006614">
    <property type="term" value="P:SRP-dependent cotranslational protein targeting to membrane"/>
    <property type="evidence" value="ECO:0007669"/>
    <property type="project" value="UniProtKB-UniRule"/>
</dbReference>